<proteinExistence type="predicted"/>
<sequence length="461" mass="50585">MFLLLLAACSSGSGFVETEAPSGSSNQLLAPEELAGGSVRAVWIREVGDGTDWHAATSNVILMGYDSEDGQGVRVLHEGFRNYNKPLLSPDGQTVVFTDLSDRRGIITALEWGSQKLVPLGAGLALDVWEAPDGTVWVYAGQGPMDHRGNVAKVERFPLDDPSARELVWDHKVARDNFQLGASGQFAGGLFPAAPNGGVVDLETLKFNVYSPGCWAALSPGPRGLLWVFDGRHRNLQFFATNSEYQPGGDTDRWVVNITGAPGIDGNRTYYPRWSNHSRFFGVSGPMPHGNYERAEIYIGRFSEDYQRVEAWSRLTNDDRPDIFPDIRVIPGGKGTSAGSTGPVSSKMQPNSTGEEFETTGVLLEKTRTPTPDDIAPYKSALAVYRYQVESVPETGEPGEIYVGHWVIQDEKVLRDFRREVGESYPLELEIYDGNPKYQGKRVVSDLNEGASTLFVDISDN</sequence>
<feature type="region of interest" description="Disordered" evidence="1">
    <location>
        <begin position="323"/>
        <end position="355"/>
    </location>
</feature>
<accession>A0A7X1AW74</accession>
<reference evidence="2 3" key="1">
    <citation type="submission" date="2020-07" db="EMBL/GenBank/DDBJ databases">
        <authorList>
            <person name="Feng X."/>
        </authorList>
    </citation>
    <scope>NUCLEOTIDE SEQUENCE [LARGE SCALE GENOMIC DNA]</scope>
    <source>
        <strain evidence="2 3">JCM14086</strain>
    </source>
</reference>
<evidence type="ECO:0000313" key="3">
    <source>
        <dbReference type="Proteomes" id="UP000525652"/>
    </source>
</evidence>
<protein>
    <recommendedName>
        <fullName evidence="4">WD40 repeat domain-containing protein</fullName>
    </recommendedName>
</protein>
<keyword evidence="3" id="KW-1185">Reference proteome</keyword>
<comment type="caution">
    <text evidence="2">The sequence shown here is derived from an EMBL/GenBank/DDBJ whole genome shotgun (WGS) entry which is preliminary data.</text>
</comment>
<feature type="compositionally biased region" description="Polar residues" evidence="1">
    <location>
        <begin position="337"/>
        <end position="354"/>
    </location>
</feature>
<evidence type="ECO:0000256" key="1">
    <source>
        <dbReference type="SAM" id="MobiDB-lite"/>
    </source>
</evidence>
<evidence type="ECO:0008006" key="4">
    <source>
        <dbReference type="Google" id="ProtNLM"/>
    </source>
</evidence>
<dbReference type="EMBL" id="JACHVA010000046">
    <property type="protein sequence ID" value="MBC2601135.1"/>
    <property type="molecule type" value="Genomic_DNA"/>
</dbReference>
<gene>
    <name evidence="2" type="ORF">H5P30_04995</name>
</gene>
<name>A0A7X1AW74_9BACT</name>
<evidence type="ECO:0000313" key="2">
    <source>
        <dbReference type="EMBL" id="MBC2601135.1"/>
    </source>
</evidence>
<organism evidence="2 3">
    <name type="scientific">Puniceicoccus vermicola</name>
    <dbReference type="NCBI Taxonomy" id="388746"/>
    <lineage>
        <taxon>Bacteria</taxon>
        <taxon>Pseudomonadati</taxon>
        <taxon>Verrucomicrobiota</taxon>
        <taxon>Opitutia</taxon>
        <taxon>Puniceicoccales</taxon>
        <taxon>Puniceicoccaceae</taxon>
        <taxon>Puniceicoccus</taxon>
    </lineage>
</organism>
<dbReference type="Proteomes" id="UP000525652">
    <property type="component" value="Unassembled WGS sequence"/>
</dbReference>
<dbReference type="RefSeq" id="WP_185691860.1">
    <property type="nucleotide sequence ID" value="NZ_JACHVA010000046.1"/>
</dbReference>
<dbReference type="AlphaFoldDB" id="A0A7X1AW74"/>
<dbReference type="SUPFAM" id="SSF63829">
    <property type="entry name" value="Calcium-dependent phosphotriesterase"/>
    <property type="match status" value="1"/>
</dbReference>